<evidence type="ECO:0000256" key="1">
    <source>
        <dbReference type="SAM" id="MobiDB-lite"/>
    </source>
</evidence>
<dbReference type="EMBL" id="LT554703">
    <property type="protein sequence ID" value="SAM07081.1"/>
    <property type="molecule type" value="Genomic_DNA"/>
</dbReference>
<gene>
    <name evidence="2" type="primary">ABSGL_12715.1 scaffold 13359</name>
</gene>
<keyword evidence="3" id="KW-1185">Reference proteome</keyword>
<dbReference type="OrthoDB" id="2290452at2759"/>
<reference evidence="2" key="1">
    <citation type="submission" date="2016-04" db="EMBL/GenBank/DDBJ databases">
        <authorList>
            <person name="Evans L.H."/>
            <person name="Alamgir A."/>
            <person name="Owens N."/>
            <person name="Weber N.D."/>
            <person name="Virtaneva K."/>
            <person name="Barbian K."/>
            <person name="Babar A."/>
            <person name="Rosenke K."/>
        </authorList>
    </citation>
    <scope>NUCLEOTIDE SEQUENCE [LARGE SCALE GENOMIC DNA]</scope>
    <source>
        <strain evidence="2">CBS 101.48</strain>
    </source>
</reference>
<sequence length="591" mass="66638">MASPSCPKAYKDYKITDNVDISVSRFFRTTPARDWSLPNYCDAHRNNVSATPTVYSLNKSYRSDLAVIKKNKTLPRDIKAYAGYLLDTKAKPETPSASTIIYQGSIVGCHGDTINLTNNNQARATPVGSSSALENDNLDLANDLTHQNSNVESPGNTTDLVNTPTETLDEPEVTLDDDIEFALHNDTLLVSDASTETALLRPLYGYVYSLYKGEKVDVEQLVPMAETSLQARLYNQCLADIKQFDQLDKTRKSFLSVFLSGMINTINLDHRDLAVRYLSKPVLKSILDSSIMESLEAPQDNNYIGRIVSYLSKLYKLKGITGTRKWILKEKMAAIEAKVDIKESTLMIILDILDHILNMVEYSTWTNDETEAEYLDYWKPIFRTLFRGSPEIHLRTGEMACRATKYDRQINELEHGNTRKSVAGRKIDLLVQSVDGDNTFELTSVEFKPMGVSDAIQIVQQNKNLRINKSILSRLIKHVDDPSIGVIGMDVIGLVACMYSVKMYEDVVVAVKLVDIVLPSDMLELDEIMAEGALFPVLLKFKKHIIDLSRKAMLSTRSRKRKRQTSKTTRETTPPYMNNIDVPPTFFTPKR</sequence>
<dbReference type="Proteomes" id="UP000078561">
    <property type="component" value="Unassembled WGS sequence"/>
</dbReference>
<dbReference type="InParanoid" id="A0A163MNY8"/>
<feature type="region of interest" description="Disordered" evidence="1">
    <location>
        <begin position="556"/>
        <end position="577"/>
    </location>
</feature>
<dbReference type="AlphaFoldDB" id="A0A163MNY8"/>
<protein>
    <submittedName>
        <fullName evidence="2">Uncharacterized protein</fullName>
    </submittedName>
</protein>
<evidence type="ECO:0000313" key="2">
    <source>
        <dbReference type="EMBL" id="SAM07081.1"/>
    </source>
</evidence>
<accession>A0A163MNY8</accession>
<evidence type="ECO:0000313" key="3">
    <source>
        <dbReference type="Proteomes" id="UP000078561"/>
    </source>
</evidence>
<name>A0A163MNY8_ABSGL</name>
<proteinExistence type="predicted"/>
<dbReference type="OMA" id="NELEHGN"/>
<organism evidence="2">
    <name type="scientific">Absidia glauca</name>
    <name type="common">Pin mould</name>
    <dbReference type="NCBI Taxonomy" id="4829"/>
    <lineage>
        <taxon>Eukaryota</taxon>
        <taxon>Fungi</taxon>
        <taxon>Fungi incertae sedis</taxon>
        <taxon>Mucoromycota</taxon>
        <taxon>Mucoromycotina</taxon>
        <taxon>Mucoromycetes</taxon>
        <taxon>Mucorales</taxon>
        <taxon>Cunninghamellaceae</taxon>
        <taxon>Absidia</taxon>
    </lineage>
</organism>